<dbReference type="InterPro" id="IPR051815">
    <property type="entry name" value="Molybdate_resp_trans_reg"/>
</dbReference>
<reference evidence="1 2" key="1">
    <citation type="submission" date="2022-06" db="EMBL/GenBank/DDBJ databases">
        <title>Rhizosaccharibacter gen. nov. sp. nov. KSS12, endophytic bacteria isolated from sugarcane.</title>
        <authorList>
            <person name="Pitiwittayakul N."/>
        </authorList>
    </citation>
    <scope>NUCLEOTIDE SEQUENCE [LARGE SCALE GENOMIC DNA]</scope>
    <source>
        <strain evidence="1 2">KSS12</strain>
    </source>
</reference>
<name>A0ABT1W1J5_9PROT</name>
<dbReference type="Proteomes" id="UP001524547">
    <property type="component" value="Unassembled WGS sequence"/>
</dbReference>
<dbReference type="InterPro" id="IPR036390">
    <property type="entry name" value="WH_DNA-bd_sf"/>
</dbReference>
<dbReference type="PANTHER" id="PTHR30432:SF1">
    <property type="entry name" value="DNA-BINDING TRANSCRIPTIONAL DUAL REGULATOR MODE"/>
    <property type="match status" value="1"/>
</dbReference>
<organism evidence="1 2">
    <name type="scientific">Rhizosaccharibacter radicis</name>
    <dbReference type="NCBI Taxonomy" id="2782605"/>
    <lineage>
        <taxon>Bacteria</taxon>
        <taxon>Pseudomonadati</taxon>
        <taxon>Pseudomonadota</taxon>
        <taxon>Alphaproteobacteria</taxon>
        <taxon>Acetobacterales</taxon>
        <taxon>Acetobacteraceae</taxon>
        <taxon>Rhizosaccharibacter</taxon>
    </lineage>
</organism>
<sequence>MSGENGMTVGPRLTLRVDLGGTHVLGHGKVRLLELIGEHGSISRAGRAMNMSYRRAWLLVDAINASLHAPAVSARPGGAGGGGATLTAEGRRLIRCYRTLEAQAAGLPALAELDALLRAPSADVPDQHPVTAK</sequence>
<evidence type="ECO:0000313" key="1">
    <source>
        <dbReference type="EMBL" id="MCQ8242454.1"/>
    </source>
</evidence>
<dbReference type="InterPro" id="IPR036388">
    <property type="entry name" value="WH-like_DNA-bd_sf"/>
</dbReference>
<dbReference type="SUPFAM" id="SSF46785">
    <property type="entry name" value="Winged helix' DNA-binding domain"/>
    <property type="match status" value="1"/>
</dbReference>
<protein>
    <submittedName>
        <fullName evidence="1">LysR family transcriptional regulator</fullName>
    </submittedName>
</protein>
<gene>
    <name evidence="1" type="ORF">NFI88_16595</name>
</gene>
<dbReference type="Gene3D" id="1.10.10.10">
    <property type="entry name" value="Winged helix-like DNA-binding domain superfamily/Winged helix DNA-binding domain"/>
    <property type="match status" value="1"/>
</dbReference>
<accession>A0ABT1W1J5</accession>
<dbReference type="PANTHER" id="PTHR30432">
    <property type="entry name" value="TRANSCRIPTIONAL REGULATOR MODE"/>
    <property type="match status" value="1"/>
</dbReference>
<comment type="caution">
    <text evidence="1">The sequence shown here is derived from an EMBL/GenBank/DDBJ whole genome shotgun (WGS) entry which is preliminary data.</text>
</comment>
<evidence type="ECO:0000313" key="2">
    <source>
        <dbReference type="Proteomes" id="UP001524547"/>
    </source>
</evidence>
<keyword evidence="2" id="KW-1185">Reference proteome</keyword>
<proteinExistence type="predicted"/>
<dbReference type="EMBL" id="JAMZEJ010000011">
    <property type="protein sequence ID" value="MCQ8242454.1"/>
    <property type="molecule type" value="Genomic_DNA"/>
</dbReference>
<dbReference type="RefSeq" id="WP_422921205.1">
    <property type="nucleotide sequence ID" value="NZ_JAMZEJ010000011.1"/>
</dbReference>